<dbReference type="EMBL" id="CP081869">
    <property type="protein sequence ID" value="QZN99104.1"/>
    <property type="molecule type" value="Genomic_DNA"/>
</dbReference>
<dbReference type="Pfam" id="PF01972">
    <property type="entry name" value="SDH_protease"/>
    <property type="match status" value="1"/>
</dbReference>
<dbReference type="GO" id="GO:0016020">
    <property type="term" value="C:membrane"/>
    <property type="evidence" value="ECO:0007669"/>
    <property type="project" value="InterPro"/>
</dbReference>
<accession>A0A9E6UNY0</accession>
<reference evidence="1" key="1">
    <citation type="submission" date="2021-08" db="EMBL/GenBank/DDBJ databases">
        <authorList>
            <person name="Zhang H."/>
            <person name="Xu M."/>
            <person name="Yu Z."/>
            <person name="Yang L."/>
            <person name="Cai Y."/>
        </authorList>
    </citation>
    <scope>NUCLEOTIDE SEQUENCE</scope>
    <source>
        <strain evidence="1">CHL1</strain>
    </source>
</reference>
<dbReference type="AlphaFoldDB" id="A0A9E6UNY0"/>
<dbReference type="InterPro" id="IPR029045">
    <property type="entry name" value="ClpP/crotonase-like_dom_sf"/>
</dbReference>
<gene>
    <name evidence="1" type="ORF">K6K41_19975</name>
</gene>
<name>A0A9E6UNY0_9HYPH</name>
<keyword evidence="2" id="KW-1185">Reference proteome</keyword>
<dbReference type="InterPro" id="IPR002825">
    <property type="entry name" value="Pept_S49_ser-pept_pro"/>
</dbReference>
<dbReference type="Proteomes" id="UP000825701">
    <property type="component" value="Chromosome"/>
</dbReference>
<evidence type="ECO:0000313" key="2">
    <source>
        <dbReference type="Proteomes" id="UP000825701"/>
    </source>
</evidence>
<dbReference type="PANTHER" id="PTHR35984">
    <property type="entry name" value="PERIPLASMIC SERINE PROTEASE"/>
    <property type="match status" value="1"/>
</dbReference>
<protein>
    <recommendedName>
        <fullName evidence="3">Serine dehydrogenase proteinase</fullName>
    </recommendedName>
</protein>
<evidence type="ECO:0008006" key="3">
    <source>
        <dbReference type="Google" id="ProtNLM"/>
    </source>
</evidence>
<dbReference type="RefSeq" id="WP_261402139.1">
    <property type="nucleotide sequence ID" value="NZ_CP081869.1"/>
</dbReference>
<dbReference type="SUPFAM" id="SSF52096">
    <property type="entry name" value="ClpP/crotonase"/>
    <property type="match status" value="1"/>
</dbReference>
<organism evidence="1 2">
    <name type="scientific">Chenggangzhangella methanolivorans</name>
    <dbReference type="NCBI Taxonomy" id="1437009"/>
    <lineage>
        <taxon>Bacteria</taxon>
        <taxon>Pseudomonadati</taxon>
        <taxon>Pseudomonadota</taxon>
        <taxon>Alphaproteobacteria</taxon>
        <taxon>Hyphomicrobiales</taxon>
        <taxon>Methylopilaceae</taxon>
        <taxon>Chenggangzhangella</taxon>
    </lineage>
</organism>
<dbReference type="PANTHER" id="PTHR35984:SF1">
    <property type="entry name" value="PERIPLASMIC SERINE PROTEASE"/>
    <property type="match status" value="1"/>
</dbReference>
<proteinExistence type="predicted"/>
<dbReference type="Gene3D" id="3.90.226.10">
    <property type="entry name" value="2-enoyl-CoA Hydratase, Chain A, domain 1"/>
    <property type="match status" value="1"/>
</dbReference>
<dbReference type="KEGG" id="cmet:K6K41_19975"/>
<sequence length="292" mass="33124">MVETAPAPRHYVKTPLFEAFEAARYHRRAQIEAIEGETGRRLLCYISGDKREIERDDILGLVDLLHNIVQGQSIDLMLHTSGGDIDAADKFIHFIFDSIGPTGNLRVIIPDYAKSAGTLIALGANELLMSDSSELGQIDPQVMLKSQTGALMPMSVTAYLAAFYEYSDKLAKDRADVVSLEMLRQFDPFVVRKFQGQESRARTIAQKLLLRNNNTNATKVADELLTEKKWKSHGERISVEEARDYLNLPVTYVPRTAPLWDKVWRLYCLQRLVVRTDKKLFESVFVSQTFEP</sequence>
<evidence type="ECO:0000313" key="1">
    <source>
        <dbReference type="EMBL" id="QZN99104.1"/>
    </source>
</evidence>